<sequence length="184" mass="20527">MSTVSVKTERLVLRAPRQEDLQACAALLGDYDVAKMLSRVPYPYDLDQGRVFLSDAVARWSDWKEADELNFHIDHEGRMIGGTSFRTLRETPKIGYWLGRPYWGKGLMSEAAGAALGWLFENTAHERVACEAMTENPGSLRVAEKLGFKRVGEVSCASLSRGASMPALRTELTREDFLNGLRSV</sequence>
<proteinExistence type="predicted"/>
<comment type="caution">
    <text evidence="2">The sequence shown here is derived from an EMBL/GenBank/DDBJ whole genome shotgun (WGS) entry which is preliminary data.</text>
</comment>
<dbReference type="AlphaFoldDB" id="A0A939EA89"/>
<dbReference type="GO" id="GO:0016747">
    <property type="term" value="F:acyltransferase activity, transferring groups other than amino-acyl groups"/>
    <property type="evidence" value="ECO:0007669"/>
    <property type="project" value="InterPro"/>
</dbReference>
<evidence type="ECO:0000313" key="2">
    <source>
        <dbReference type="EMBL" id="MBN9668704.1"/>
    </source>
</evidence>
<name>A0A939EA89_9HYPH</name>
<dbReference type="Proteomes" id="UP000664096">
    <property type="component" value="Unassembled WGS sequence"/>
</dbReference>
<dbReference type="Gene3D" id="3.40.630.30">
    <property type="match status" value="1"/>
</dbReference>
<feature type="domain" description="N-acetyltransferase" evidence="1">
    <location>
        <begin position="11"/>
        <end position="175"/>
    </location>
</feature>
<dbReference type="RefSeq" id="WP_207137845.1">
    <property type="nucleotide sequence ID" value="NZ_JAEKJZ010000001.1"/>
</dbReference>
<evidence type="ECO:0000313" key="3">
    <source>
        <dbReference type="Proteomes" id="UP000664096"/>
    </source>
</evidence>
<dbReference type="PROSITE" id="PS51186">
    <property type="entry name" value="GNAT"/>
    <property type="match status" value="1"/>
</dbReference>
<dbReference type="SUPFAM" id="SSF55729">
    <property type="entry name" value="Acyl-CoA N-acyltransferases (Nat)"/>
    <property type="match status" value="1"/>
</dbReference>
<reference evidence="2" key="1">
    <citation type="submission" date="2020-12" db="EMBL/GenBank/DDBJ databases">
        <title>Oil enriched cultivation method for isolating marine PHA-producing bacteria.</title>
        <authorList>
            <person name="Zheng W."/>
            <person name="Yu S."/>
            <person name="Huang Y."/>
        </authorList>
    </citation>
    <scope>NUCLEOTIDE SEQUENCE</scope>
    <source>
        <strain evidence="2">SY-2-12</strain>
    </source>
</reference>
<dbReference type="InterPro" id="IPR016181">
    <property type="entry name" value="Acyl_CoA_acyltransferase"/>
</dbReference>
<accession>A0A939EA89</accession>
<protein>
    <submittedName>
        <fullName evidence="2">GNAT family N-acetyltransferase</fullName>
    </submittedName>
</protein>
<dbReference type="EMBL" id="JAEKJZ010000001">
    <property type="protein sequence ID" value="MBN9668704.1"/>
    <property type="molecule type" value="Genomic_DNA"/>
</dbReference>
<dbReference type="Pfam" id="PF13302">
    <property type="entry name" value="Acetyltransf_3"/>
    <property type="match status" value="1"/>
</dbReference>
<dbReference type="InterPro" id="IPR051531">
    <property type="entry name" value="N-acetyltransferase"/>
</dbReference>
<dbReference type="InterPro" id="IPR000182">
    <property type="entry name" value="GNAT_dom"/>
</dbReference>
<evidence type="ECO:0000259" key="1">
    <source>
        <dbReference type="PROSITE" id="PS51186"/>
    </source>
</evidence>
<organism evidence="2 3">
    <name type="scientific">Roseibium aggregatum</name>
    <dbReference type="NCBI Taxonomy" id="187304"/>
    <lineage>
        <taxon>Bacteria</taxon>
        <taxon>Pseudomonadati</taxon>
        <taxon>Pseudomonadota</taxon>
        <taxon>Alphaproteobacteria</taxon>
        <taxon>Hyphomicrobiales</taxon>
        <taxon>Stappiaceae</taxon>
        <taxon>Roseibium</taxon>
    </lineage>
</organism>
<gene>
    <name evidence="2" type="ORF">JF539_00045</name>
</gene>
<dbReference type="PANTHER" id="PTHR43792">
    <property type="entry name" value="GNAT FAMILY, PUTATIVE (AFU_ORTHOLOGUE AFUA_3G00765)-RELATED-RELATED"/>
    <property type="match status" value="1"/>
</dbReference>